<proteinExistence type="inferred from homology"/>
<dbReference type="RefSeq" id="XP_004029836.1">
    <property type="nucleotide sequence ID" value="XM_004029788.1"/>
</dbReference>
<evidence type="ECO:0000313" key="3">
    <source>
        <dbReference type="Proteomes" id="UP000008983"/>
    </source>
</evidence>
<dbReference type="OMA" id="WEVANVI"/>
<organism evidence="2 3">
    <name type="scientific">Ichthyophthirius multifiliis</name>
    <name type="common">White spot disease agent</name>
    <name type="synonym">Ich</name>
    <dbReference type="NCBI Taxonomy" id="5932"/>
    <lineage>
        <taxon>Eukaryota</taxon>
        <taxon>Sar</taxon>
        <taxon>Alveolata</taxon>
        <taxon>Ciliophora</taxon>
        <taxon>Intramacronucleata</taxon>
        <taxon>Oligohymenophorea</taxon>
        <taxon>Hymenostomatida</taxon>
        <taxon>Ophryoglenina</taxon>
        <taxon>Ichthyophthirius</taxon>
    </lineage>
</organism>
<dbReference type="STRING" id="857967.G0R1Q5"/>
<evidence type="ECO:0000313" key="2">
    <source>
        <dbReference type="EMBL" id="EGR28600.1"/>
    </source>
</evidence>
<keyword evidence="3" id="KW-1185">Reference proteome</keyword>
<dbReference type="eggNOG" id="KOG0725">
    <property type="taxonomic scope" value="Eukaryota"/>
</dbReference>
<dbReference type="GeneID" id="14904685"/>
<dbReference type="PANTHER" id="PTHR43943">
    <property type="entry name" value="DEHYDROGENASE/REDUCTASE (SDR FAMILY) MEMBER 4"/>
    <property type="match status" value="1"/>
</dbReference>
<dbReference type="PANTHER" id="PTHR43943:SF2">
    <property type="entry name" value="DEHYDROGENASE_REDUCTASE 4"/>
    <property type="match status" value="1"/>
</dbReference>
<dbReference type="AlphaFoldDB" id="G0R1Q5"/>
<dbReference type="Pfam" id="PF13561">
    <property type="entry name" value="adh_short_C2"/>
    <property type="match status" value="1"/>
</dbReference>
<name>G0R1Q5_ICHMU</name>
<reference evidence="2 3" key="1">
    <citation type="submission" date="2011-07" db="EMBL/GenBank/DDBJ databases">
        <authorList>
            <person name="Coyne R."/>
            <person name="Brami D."/>
            <person name="Johnson J."/>
            <person name="Hostetler J."/>
            <person name="Hannick L."/>
            <person name="Clark T."/>
            <person name="Cassidy-Hanley D."/>
            <person name="Inman J."/>
        </authorList>
    </citation>
    <scope>NUCLEOTIDE SEQUENCE [LARGE SCALE GENOMIC DNA]</scope>
    <source>
        <strain evidence="2 3">G5</strain>
    </source>
</reference>
<dbReference type="Proteomes" id="UP000008983">
    <property type="component" value="Unassembled WGS sequence"/>
</dbReference>
<accession>G0R1Q5</accession>
<sequence length="251" mass="27560">MLKQRFQNKIVVVTASSTGIGFDISRRLALEGATVVINSRSQENVNKAVEEITKQGGKAFGLVCNAGKESDRKKLIDFTVKQFGGIDILIPNAAVSLYMGTFTDTPEKAMDKMYEVNYKGVLFLIKEALPYMKNRKGANIILISSISGYEQINMIGFYGITKTMVLCMNKLLANELQNDNIRVNCVAPGLIKTKFSEQLWKNDINISPNSNEQKLGVPEDVSASVAFLASDEASFITGECISMAGRPLARL</sequence>
<dbReference type="SUPFAM" id="SSF51735">
    <property type="entry name" value="NAD(P)-binding Rossmann-fold domains"/>
    <property type="match status" value="1"/>
</dbReference>
<evidence type="ECO:0000256" key="1">
    <source>
        <dbReference type="ARBA" id="ARBA00006484"/>
    </source>
</evidence>
<dbReference type="OrthoDB" id="1393670at2759"/>
<dbReference type="EMBL" id="GL984227">
    <property type="protein sequence ID" value="EGR28600.1"/>
    <property type="molecule type" value="Genomic_DNA"/>
</dbReference>
<comment type="similarity">
    <text evidence="1">Belongs to the short-chain dehydrogenases/reductases (SDR) family.</text>
</comment>
<dbReference type="PRINTS" id="PR00081">
    <property type="entry name" value="GDHRDH"/>
</dbReference>
<dbReference type="InterPro" id="IPR036291">
    <property type="entry name" value="NAD(P)-bd_dom_sf"/>
</dbReference>
<dbReference type="Gene3D" id="3.40.50.720">
    <property type="entry name" value="NAD(P)-binding Rossmann-like Domain"/>
    <property type="match status" value="1"/>
</dbReference>
<dbReference type="InParanoid" id="G0R1Q5"/>
<dbReference type="NCBIfam" id="NF005559">
    <property type="entry name" value="PRK07231.1"/>
    <property type="match status" value="1"/>
</dbReference>
<dbReference type="FunFam" id="3.40.50.720:FF:000084">
    <property type="entry name" value="Short-chain dehydrogenase reductase"/>
    <property type="match status" value="1"/>
</dbReference>
<protein>
    <submittedName>
        <fullName evidence="2">Uncharacterized protein</fullName>
    </submittedName>
</protein>
<gene>
    <name evidence="2" type="ORF">IMG5_172120</name>
</gene>
<dbReference type="InterPro" id="IPR002347">
    <property type="entry name" value="SDR_fam"/>
</dbReference>